<dbReference type="InterPro" id="IPR029000">
    <property type="entry name" value="Cyclophilin-like_dom_sf"/>
</dbReference>
<keyword evidence="1" id="KW-0547">Nucleotide-binding</keyword>
<dbReference type="NCBIfam" id="TIGR00724">
    <property type="entry name" value="urea_amlyse_rel"/>
    <property type="match status" value="1"/>
</dbReference>
<sequence>MGPKMEYVSVLRPGLLTTVQDLGRPMYRAMGVSASGAMDALSLRLANILVGNEEGTAALEVTIVGPHLQFQSDGVIAITGGNLSPVLNGQVVSMWKALRVKQGDELRFGKYIDGCRAYIAFSGGIQTPSVMGSRSTFTRGNYGGMEGRALEAGDRLPLGPTNYEVGDLVGRRLRTADIPDFRTTRPVQFILGPHHQEFAEKSVAAFLHEAYTVSNESDRMGYRLQGPIMEHLNSPDIISDFITVGTIQVPGSGQPIIHMADCGTSGGYTKMGVIITTDLSYVAQRKPGDNIQFQPIEMAEAQRQLREQEGLLADLRLVNKVLPKTNLV</sequence>
<keyword evidence="2" id="KW-0378">Hydrolase</keyword>
<evidence type="ECO:0000259" key="4">
    <source>
        <dbReference type="SMART" id="SM00797"/>
    </source>
</evidence>
<gene>
    <name evidence="5" type="ORF">ACFPRA_16365</name>
</gene>
<reference evidence="6" key="1">
    <citation type="journal article" date="2019" name="Int. J. Syst. Evol. Microbiol.">
        <title>The Global Catalogue of Microorganisms (GCM) 10K type strain sequencing project: providing services to taxonomists for standard genome sequencing and annotation.</title>
        <authorList>
            <consortium name="The Broad Institute Genomics Platform"/>
            <consortium name="The Broad Institute Genome Sequencing Center for Infectious Disease"/>
            <person name="Wu L."/>
            <person name="Ma J."/>
        </authorList>
    </citation>
    <scope>NUCLEOTIDE SEQUENCE [LARGE SCALE GENOMIC DNA]</scope>
    <source>
        <strain evidence="6">CGMCC 4.1434</strain>
    </source>
</reference>
<dbReference type="EMBL" id="JBHSNO010000008">
    <property type="protein sequence ID" value="MFC5590481.1"/>
    <property type="molecule type" value="Genomic_DNA"/>
</dbReference>
<evidence type="ECO:0000256" key="1">
    <source>
        <dbReference type="ARBA" id="ARBA00022741"/>
    </source>
</evidence>
<dbReference type="SMART" id="SM00797">
    <property type="entry name" value="AHS2"/>
    <property type="match status" value="1"/>
</dbReference>
<dbReference type="InterPro" id="IPR052708">
    <property type="entry name" value="PxpC"/>
</dbReference>
<dbReference type="InterPro" id="IPR003778">
    <property type="entry name" value="CT_A_B"/>
</dbReference>
<evidence type="ECO:0000313" key="5">
    <source>
        <dbReference type="EMBL" id="MFC5590481.1"/>
    </source>
</evidence>
<protein>
    <submittedName>
        <fullName evidence="5">Biotin-dependent carboxyltransferase family protein</fullName>
    </submittedName>
</protein>
<name>A0ABW0TNT8_9BACL</name>
<evidence type="ECO:0000313" key="6">
    <source>
        <dbReference type="Proteomes" id="UP001596109"/>
    </source>
</evidence>
<keyword evidence="6" id="KW-1185">Reference proteome</keyword>
<feature type="domain" description="Carboxyltransferase" evidence="4">
    <location>
        <begin position="29"/>
        <end position="311"/>
    </location>
</feature>
<dbReference type="SUPFAM" id="SSF50891">
    <property type="entry name" value="Cyclophilin-like"/>
    <property type="match status" value="1"/>
</dbReference>
<proteinExistence type="predicted"/>
<dbReference type="Proteomes" id="UP001596109">
    <property type="component" value="Unassembled WGS sequence"/>
</dbReference>
<dbReference type="RefSeq" id="WP_381437018.1">
    <property type="nucleotide sequence ID" value="NZ_JBHSNO010000008.1"/>
</dbReference>
<comment type="caution">
    <text evidence="5">The sequence shown here is derived from an EMBL/GenBank/DDBJ whole genome shotgun (WGS) entry which is preliminary data.</text>
</comment>
<dbReference type="PANTHER" id="PTHR43309">
    <property type="entry name" value="5-OXOPROLINASE SUBUNIT C"/>
    <property type="match status" value="1"/>
</dbReference>
<evidence type="ECO:0000256" key="2">
    <source>
        <dbReference type="ARBA" id="ARBA00022801"/>
    </source>
</evidence>
<accession>A0ABW0TNT8</accession>
<keyword evidence="3" id="KW-0067">ATP-binding</keyword>
<dbReference type="Gene3D" id="2.40.100.10">
    <property type="entry name" value="Cyclophilin-like"/>
    <property type="match status" value="1"/>
</dbReference>
<dbReference type="Pfam" id="PF02626">
    <property type="entry name" value="CT_A_B"/>
    <property type="match status" value="1"/>
</dbReference>
<organism evidence="5 6">
    <name type="scientific">Sporosarcina soli</name>
    <dbReference type="NCBI Taxonomy" id="334736"/>
    <lineage>
        <taxon>Bacteria</taxon>
        <taxon>Bacillati</taxon>
        <taxon>Bacillota</taxon>
        <taxon>Bacilli</taxon>
        <taxon>Bacillales</taxon>
        <taxon>Caryophanaceae</taxon>
        <taxon>Sporosarcina</taxon>
    </lineage>
</organism>
<dbReference type="PANTHER" id="PTHR43309:SF5">
    <property type="entry name" value="5-OXOPROLINASE SUBUNIT C"/>
    <property type="match status" value="1"/>
</dbReference>
<evidence type="ECO:0000256" key="3">
    <source>
        <dbReference type="ARBA" id="ARBA00022840"/>
    </source>
</evidence>